<accession>B6FZZ3</accession>
<reference evidence="3 4" key="1">
    <citation type="submission" date="2008-09" db="EMBL/GenBank/DDBJ databases">
        <authorList>
            <person name="Fulton L."/>
            <person name="Clifton S."/>
            <person name="Fulton B."/>
            <person name="Xu J."/>
            <person name="Minx P."/>
            <person name="Pepin K.H."/>
            <person name="Johnson M."/>
            <person name="Thiruvilangam P."/>
            <person name="Bhonagiri V."/>
            <person name="Nash W.E."/>
            <person name="Mardis E.R."/>
            <person name="Wilson R.K."/>
        </authorList>
    </citation>
    <scope>NUCLEOTIDE SEQUENCE [LARGE SCALE GENOMIC DNA]</scope>
    <source>
        <strain evidence="3 4">DSM 13275</strain>
    </source>
</reference>
<dbReference type="NCBIfam" id="TIGR01641">
    <property type="entry name" value="phageSPP1_gp7"/>
    <property type="match status" value="1"/>
</dbReference>
<protein>
    <submittedName>
        <fullName evidence="3">Phage protein F-like protein</fullName>
    </submittedName>
</protein>
<name>B6FZZ3_PEPHT</name>
<dbReference type="AlphaFoldDB" id="B6FZZ3"/>
<organism evidence="3 4">
    <name type="scientific">Peptacetobacter hiranonis (strain DSM 13275 / JCM 10541 / KCTC 15199 / TO-931)</name>
    <name type="common">Clostridium hiranonis</name>
    <dbReference type="NCBI Taxonomy" id="500633"/>
    <lineage>
        <taxon>Bacteria</taxon>
        <taxon>Bacillati</taxon>
        <taxon>Bacillota</taxon>
        <taxon>Clostridia</taxon>
        <taxon>Peptostreptococcales</taxon>
        <taxon>Peptostreptococcaceae</taxon>
        <taxon>Peptacetobacter</taxon>
    </lineage>
</organism>
<reference evidence="3 4" key="2">
    <citation type="submission" date="2008-10" db="EMBL/GenBank/DDBJ databases">
        <title>Draft genome sequence of Clostridium hiranonis (DSM 13275).</title>
        <authorList>
            <person name="Sudarsanam P."/>
            <person name="Ley R."/>
            <person name="Guruge J."/>
            <person name="Turnbaugh P.J."/>
            <person name="Mahowald M."/>
            <person name="Liep D."/>
            <person name="Gordon J."/>
        </authorList>
    </citation>
    <scope>NUCLEOTIDE SEQUENCE [LARGE SCALE GENOMIC DNA]</scope>
    <source>
        <strain evidence="3 4">DSM 13275</strain>
    </source>
</reference>
<dbReference type="RefSeq" id="WP_006440368.1">
    <property type="nucleotide sequence ID" value="NZ_DS995356.1"/>
</dbReference>
<feature type="domain" description="Bacterial toxin 50" evidence="2">
    <location>
        <begin position="367"/>
        <end position="456"/>
    </location>
</feature>
<feature type="domain" description="Phage head morphogenesis" evidence="1">
    <location>
        <begin position="196"/>
        <end position="301"/>
    </location>
</feature>
<dbReference type="Pfam" id="PF15542">
    <property type="entry name" value="Ntox50"/>
    <property type="match status" value="1"/>
</dbReference>
<dbReference type="EMBL" id="ABWP01000060">
    <property type="protein sequence ID" value="EEA84821.1"/>
    <property type="molecule type" value="Genomic_DNA"/>
</dbReference>
<sequence length="457" mass="53420">MKSNAEYWEKRILRDKNKAINDEKKIQKQLNKIYKDTFKELEKDIMTLFQRYANDNGLTYSDAIKYLTSKEFSEWRMDLSEYIELIEKTSDEKLLLELNTLAMKSRISRLEQLTYQVNKQLNKCFTYSNDIVKELLEKSVVNAYSDSAKNVNYAYGMEATKSIAKERVTKILMEPWSGANFSESIWSNRDKLAGVVRNELTKGIYQGKSSRNICNEISKRMEGSKDDIMRVVRTERSHAVNKAKLEQYKDTGFMKYKYKAAIGQSRTCERCREEHNKVIALENAIVGENFPPLHPNCRCTVVPSMERVSDITKDDMEMFEKFKKVGIIMPDNIEDFVEVRYNEHIKEWKRINARYEIKTSYNLKIFEDRQGKHIKGHNNYKGGSYLFESVDPQELVDKYCGTGIIKISNSGKFVEKEICESDSIIGVVVDKYTKEERETKKFSISYSKKYGTHIVPR</sequence>
<gene>
    <name evidence="3" type="ORF">CLOHIR_01447</name>
</gene>
<dbReference type="STRING" id="500633.CLOHIR_01447"/>
<dbReference type="InterPro" id="IPR006528">
    <property type="entry name" value="Phage_head_morphogenesis_dom"/>
</dbReference>
<dbReference type="InterPro" id="IPR029100">
    <property type="entry name" value="Ntox50"/>
</dbReference>
<dbReference type="OrthoDB" id="9765386at2"/>
<comment type="caution">
    <text evidence="3">The sequence shown here is derived from an EMBL/GenBank/DDBJ whole genome shotgun (WGS) entry which is preliminary data.</text>
</comment>
<evidence type="ECO:0000313" key="4">
    <source>
        <dbReference type="Proteomes" id="UP000003178"/>
    </source>
</evidence>
<keyword evidence="4" id="KW-1185">Reference proteome</keyword>
<dbReference type="eggNOG" id="COG2369">
    <property type="taxonomic scope" value="Bacteria"/>
</dbReference>
<evidence type="ECO:0000313" key="3">
    <source>
        <dbReference type="EMBL" id="EEA84821.1"/>
    </source>
</evidence>
<evidence type="ECO:0000259" key="1">
    <source>
        <dbReference type="Pfam" id="PF04233"/>
    </source>
</evidence>
<proteinExistence type="predicted"/>
<dbReference type="HOGENOM" id="CLU_017434_5_2_9"/>
<evidence type="ECO:0000259" key="2">
    <source>
        <dbReference type="Pfam" id="PF15542"/>
    </source>
</evidence>
<dbReference type="Pfam" id="PF04233">
    <property type="entry name" value="Phage_Mu_F"/>
    <property type="match status" value="1"/>
</dbReference>
<dbReference type="Proteomes" id="UP000003178">
    <property type="component" value="Unassembled WGS sequence"/>
</dbReference>